<evidence type="ECO:0000256" key="2">
    <source>
        <dbReference type="ARBA" id="ARBA00006436"/>
    </source>
</evidence>
<organism evidence="4 5">
    <name type="scientific">Undibacter mobilis</name>
    <dbReference type="NCBI Taxonomy" id="2292256"/>
    <lineage>
        <taxon>Bacteria</taxon>
        <taxon>Pseudomonadati</taxon>
        <taxon>Pseudomonadota</taxon>
        <taxon>Alphaproteobacteria</taxon>
        <taxon>Hyphomicrobiales</taxon>
        <taxon>Nitrobacteraceae</taxon>
        <taxon>Undibacter</taxon>
    </lineage>
</organism>
<dbReference type="PANTHER" id="PTHR12184">
    <property type="entry name" value="UBIQUINOL-CYTOCHROME C REDUCTASE COMPLEX ASSEMBLY FACTOR 1 FAMILY MEMBER"/>
    <property type="match status" value="1"/>
</dbReference>
<reference evidence="5" key="1">
    <citation type="submission" date="2018-08" db="EMBL/GenBank/DDBJ databases">
        <authorList>
            <person name="Kim S.-J."/>
            <person name="Jung G.-Y."/>
        </authorList>
    </citation>
    <scope>NUCLEOTIDE SEQUENCE [LARGE SCALE GENOMIC DNA]</scope>
    <source>
        <strain evidence="5">GY_H</strain>
    </source>
</reference>
<name>A0A371B1G0_9BRAD</name>
<sequence>MIFSLFRRKPQRDTISALYGMIVAQARLPVFYRDYAVADTVNGRFDLIVLHLALVLERLTVNGQLEAAGQAVFDHFCRDMDDNLREMGISDLKVPKEMKRMGEAFYGRSRSYLDALDDRRALVTALTRNIYGGAPSAYDAAPRLADYVTAAAAALKTQDVTAIAAGAVQFPDPARVPAPAA</sequence>
<dbReference type="InterPro" id="IPR021150">
    <property type="entry name" value="Ubiq_cyt_c_chap"/>
</dbReference>
<feature type="domain" description="Ubiquinol-cytochrome c chaperone" evidence="3">
    <location>
        <begin position="34"/>
        <end position="170"/>
    </location>
</feature>
<comment type="similarity">
    <text evidence="2">Belongs to the UPF0174 family.</text>
</comment>
<dbReference type="PANTHER" id="PTHR12184:SF1">
    <property type="entry name" value="UBIQUINOL-CYTOCHROME-C REDUCTASE COMPLEX ASSEMBLY FACTOR 1"/>
    <property type="match status" value="1"/>
</dbReference>
<evidence type="ECO:0000256" key="1">
    <source>
        <dbReference type="ARBA" id="ARBA00006407"/>
    </source>
</evidence>
<gene>
    <name evidence="4" type="ORF">DXH78_19160</name>
</gene>
<dbReference type="InterPro" id="IPR007129">
    <property type="entry name" value="Ubiqinol_cyt_c_chaperone_CPB3"/>
</dbReference>
<dbReference type="OrthoDB" id="7158889at2"/>
<dbReference type="PIRSF" id="PIRSF032079">
    <property type="entry name" value="UCP032079"/>
    <property type="match status" value="1"/>
</dbReference>
<dbReference type="Proteomes" id="UP000263993">
    <property type="component" value="Unassembled WGS sequence"/>
</dbReference>
<evidence type="ECO:0000313" key="5">
    <source>
        <dbReference type="Proteomes" id="UP000263993"/>
    </source>
</evidence>
<protein>
    <submittedName>
        <fullName evidence="4">Ubiquinol-cytochrome C chaperone</fullName>
    </submittedName>
</protein>
<accession>A0A371B1G0</accession>
<dbReference type="AlphaFoldDB" id="A0A371B1G0"/>
<dbReference type="RefSeq" id="WP_115518862.1">
    <property type="nucleotide sequence ID" value="NZ_QRGO01000003.1"/>
</dbReference>
<dbReference type="EMBL" id="QRGO01000003">
    <property type="protein sequence ID" value="RDV01344.1"/>
    <property type="molecule type" value="Genomic_DNA"/>
</dbReference>
<comment type="caution">
    <text evidence="4">The sequence shown here is derived from an EMBL/GenBank/DDBJ whole genome shotgun (WGS) entry which is preliminary data.</text>
</comment>
<keyword evidence="5" id="KW-1185">Reference proteome</keyword>
<dbReference type="Pfam" id="PF03981">
    <property type="entry name" value="Ubiq_cyt_C_chap"/>
    <property type="match status" value="1"/>
</dbReference>
<proteinExistence type="inferred from homology"/>
<comment type="similarity">
    <text evidence="1">Belongs to the CBP3 family.</text>
</comment>
<dbReference type="InterPro" id="IPR014569">
    <property type="entry name" value="Ubq_cyt-c_CBP3-rel"/>
</dbReference>
<evidence type="ECO:0000259" key="3">
    <source>
        <dbReference type="Pfam" id="PF03981"/>
    </source>
</evidence>
<evidence type="ECO:0000313" key="4">
    <source>
        <dbReference type="EMBL" id="RDV01344.1"/>
    </source>
</evidence>